<dbReference type="SUPFAM" id="SSF47095">
    <property type="entry name" value="HMG-box"/>
    <property type="match status" value="1"/>
</dbReference>
<organism evidence="2">
    <name type="scientific">Eucampia antarctica</name>
    <dbReference type="NCBI Taxonomy" id="49252"/>
    <lineage>
        <taxon>Eukaryota</taxon>
        <taxon>Sar</taxon>
        <taxon>Stramenopiles</taxon>
        <taxon>Ochrophyta</taxon>
        <taxon>Bacillariophyta</taxon>
        <taxon>Mediophyceae</taxon>
        <taxon>Biddulphiophycidae</taxon>
        <taxon>Hemiaulales</taxon>
        <taxon>Hemiaulaceae</taxon>
        <taxon>Eucampia</taxon>
    </lineage>
</organism>
<accession>A0A7S2R0U5</accession>
<gene>
    <name evidence="2" type="ORF">EANT1437_LOCUS1009</name>
</gene>
<evidence type="ECO:0000256" key="1">
    <source>
        <dbReference type="SAM" id="MobiDB-lite"/>
    </source>
</evidence>
<proteinExistence type="predicted"/>
<dbReference type="EMBL" id="HBHI01002050">
    <property type="protein sequence ID" value="CAD9657208.1"/>
    <property type="molecule type" value="Transcribed_RNA"/>
</dbReference>
<evidence type="ECO:0000313" key="2">
    <source>
        <dbReference type="EMBL" id="CAD9657208.1"/>
    </source>
</evidence>
<reference evidence="2" key="1">
    <citation type="submission" date="2021-01" db="EMBL/GenBank/DDBJ databases">
        <authorList>
            <person name="Corre E."/>
            <person name="Pelletier E."/>
            <person name="Niang G."/>
            <person name="Scheremetjew M."/>
            <person name="Finn R."/>
            <person name="Kale V."/>
            <person name="Holt S."/>
            <person name="Cochrane G."/>
            <person name="Meng A."/>
            <person name="Brown T."/>
            <person name="Cohen L."/>
        </authorList>
    </citation>
    <scope>NUCLEOTIDE SEQUENCE</scope>
    <source>
        <strain evidence="2">CCMP1452</strain>
    </source>
</reference>
<dbReference type="AlphaFoldDB" id="A0A7S2R0U5"/>
<feature type="compositionally biased region" description="Basic residues" evidence="1">
    <location>
        <begin position="1"/>
        <end position="11"/>
    </location>
</feature>
<feature type="compositionally biased region" description="Basic and acidic residues" evidence="1">
    <location>
        <begin position="111"/>
        <end position="120"/>
    </location>
</feature>
<dbReference type="Gene3D" id="1.10.30.10">
    <property type="entry name" value="High mobility group box domain"/>
    <property type="match status" value="1"/>
</dbReference>
<dbReference type="InterPro" id="IPR036910">
    <property type="entry name" value="HMG_box_dom_sf"/>
</dbReference>
<feature type="region of interest" description="Disordered" evidence="1">
    <location>
        <begin position="98"/>
        <end position="120"/>
    </location>
</feature>
<feature type="region of interest" description="Disordered" evidence="1">
    <location>
        <begin position="1"/>
        <end position="23"/>
    </location>
</feature>
<protein>
    <submittedName>
        <fullName evidence="2">Uncharacterized protein</fullName>
    </submittedName>
</protein>
<name>A0A7S2R0U5_9STRA</name>
<sequence>MNRRRNLRNKKKSIDDKPIPGSKPEATFFYFSKQKKEASIQILREQGITDLRGLPLQGAIQKIAGATWRHLSEERKNYWKDRVYKEWEANGGVEKARLEEERKKRVKASKPNKDDDIRQL</sequence>